<dbReference type="Gene3D" id="3.55.30.10">
    <property type="entry name" value="Hsp33 domain"/>
    <property type="match status" value="1"/>
</dbReference>
<dbReference type="PANTHER" id="PTHR30111:SF1">
    <property type="entry name" value="33 KDA CHAPERONIN"/>
    <property type="match status" value="1"/>
</dbReference>
<dbReference type="InterPro" id="IPR000397">
    <property type="entry name" value="Heat_shock_Hsp33"/>
</dbReference>
<dbReference type="Pfam" id="PF01430">
    <property type="entry name" value="HSP33"/>
    <property type="match status" value="1"/>
</dbReference>
<dbReference type="GO" id="GO:0042026">
    <property type="term" value="P:protein refolding"/>
    <property type="evidence" value="ECO:0007669"/>
    <property type="project" value="TreeGrafter"/>
</dbReference>
<dbReference type="HAMAP" id="MF_00117">
    <property type="entry name" value="HslO"/>
    <property type="match status" value="1"/>
</dbReference>
<dbReference type="GO" id="GO:0051082">
    <property type="term" value="F:unfolded protein binding"/>
    <property type="evidence" value="ECO:0007669"/>
    <property type="project" value="UniProtKB-UniRule"/>
</dbReference>
<reference evidence="7" key="1">
    <citation type="submission" date="2020-10" db="EMBL/GenBank/DDBJ databases">
        <authorList>
            <person name="Gilroy R."/>
        </authorList>
    </citation>
    <scope>NUCLEOTIDE SEQUENCE</scope>
    <source>
        <strain evidence="7">CHK190-19873</strain>
    </source>
</reference>
<accession>A0A9D1EQL1</accession>
<comment type="PTM">
    <text evidence="6">Under oxidizing conditions two disulfide bonds are formed involving the reactive cysteines. Under reducing conditions zinc is bound to the reactive cysteines and the protein is inactive.</text>
</comment>
<comment type="caution">
    <text evidence="7">The sequence shown here is derived from an EMBL/GenBank/DDBJ whole genome shotgun (WGS) entry which is preliminary data.</text>
</comment>
<keyword evidence="1 6" id="KW-0963">Cytoplasm</keyword>
<comment type="subcellular location">
    <subcellularLocation>
        <location evidence="6">Cytoplasm</location>
    </subcellularLocation>
</comment>
<feature type="disulfide bond" description="Redox-active" evidence="6">
    <location>
        <begin position="237"/>
        <end position="239"/>
    </location>
</feature>
<evidence type="ECO:0000256" key="3">
    <source>
        <dbReference type="ARBA" id="ARBA00023157"/>
    </source>
</evidence>
<dbReference type="EMBL" id="DVIQ01000017">
    <property type="protein sequence ID" value="HIS30445.1"/>
    <property type="molecule type" value="Genomic_DNA"/>
</dbReference>
<keyword evidence="2 6" id="KW-0862">Zinc</keyword>
<protein>
    <recommendedName>
        <fullName evidence="6">33 kDa chaperonin</fullName>
    </recommendedName>
    <alternativeName>
        <fullName evidence="6">Heat shock protein 33 homolog</fullName>
        <shortName evidence="6">HSP33</shortName>
    </alternativeName>
</protein>
<evidence type="ECO:0000313" key="7">
    <source>
        <dbReference type="EMBL" id="HIS30445.1"/>
    </source>
</evidence>
<feature type="disulfide bond" description="Redox-active" evidence="6">
    <location>
        <begin position="270"/>
        <end position="273"/>
    </location>
</feature>
<organism evidence="7 8">
    <name type="scientific">Candidatus Limivivens intestinipullorum</name>
    <dbReference type="NCBI Taxonomy" id="2840858"/>
    <lineage>
        <taxon>Bacteria</taxon>
        <taxon>Bacillati</taxon>
        <taxon>Bacillota</taxon>
        <taxon>Clostridia</taxon>
        <taxon>Lachnospirales</taxon>
        <taxon>Lachnospiraceae</taxon>
        <taxon>Lachnospiraceae incertae sedis</taxon>
        <taxon>Candidatus Limivivens</taxon>
    </lineage>
</organism>
<evidence type="ECO:0000313" key="8">
    <source>
        <dbReference type="Proteomes" id="UP000823935"/>
    </source>
</evidence>
<dbReference type="Gene3D" id="3.90.1280.10">
    <property type="entry name" value="HSP33 redox switch-like"/>
    <property type="match status" value="1"/>
</dbReference>
<dbReference type="PIRSF" id="PIRSF005261">
    <property type="entry name" value="Heat_shock_Hsp33"/>
    <property type="match status" value="1"/>
</dbReference>
<reference evidence="7" key="2">
    <citation type="journal article" date="2021" name="PeerJ">
        <title>Extensive microbial diversity within the chicken gut microbiome revealed by metagenomics and culture.</title>
        <authorList>
            <person name="Gilroy R."/>
            <person name="Ravi A."/>
            <person name="Getino M."/>
            <person name="Pursley I."/>
            <person name="Horton D.L."/>
            <person name="Alikhan N.F."/>
            <person name="Baker D."/>
            <person name="Gharbi K."/>
            <person name="Hall N."/>
            <person name="Watson M."/>
            <person name="Adriaenssens E.M."/>
            <person name="Foster-Nyarko E."/>
            <person name="Jarju S."/>
            <person name="Secka A."/>
            <person name="Antonio M."/>
            <person name="Oren A."/>
            <person name="Chaudhuri R.R."/>
            <person name="La Ragione R."/>
            <person name="Hildebrand F."/>
            <person name="Pallen M.J."/>
        </authorList>
    </citation>
    <scope>NUCLEOTIDE SEQUENCE</scope>
    <source>
        <strain evidence="7">CHK190-19873</strain>
    </source>
</reference>
<comment type="similarity">
    <text evidence="6">Belongs to the HSP33 family.</text>
</comment>
<evidence type="ECO:0000256" key="6">
    <source>
        <dbReference type="HAMAP-Rule" id="MF_00117"/>
    </source>
</evidence>
<evidence type="ECO:0000256" key="4">
    <source>
        <dbReference type="ARBA" id="ARBA00023186"/>
    </source>
</evidence>
<keyword evidence="3 6" id="KW-1015">Disulfide bond</keyword>
<dbReference type="Proteomes" id="UP000823935">
    <property type="component" value="Unassembled WGS sequence"/>
</dbReference>
<dbReference type="InterPro" id="IPR016153">
    <property type="entry name" value="Heat_shock_Hsp33_N"/>
</dbReference>
<keyword evidence="4 6" id="KW-0143">Chaperone</keyword>
<dbReference type="SUPFAM" id="SSF118352">
    <property type="entry name" value="HSP33 redox switch-like"/>
    <property type="match status" value="1"/>
</dbReference>
<dbReference type="GO" id="GO:0044183">
    <property type="term" value="F:protein folding chaperone"/>
    <property type="evidence" value="ECO:0007669"/>
    <property type="project" value="TreeGrafter"/>
</dbReference>
<dbReference type="InterPro" id="IPR016154">
    <property type="entry name" value="Heat_shock_Hsp33_C"/>
</dbReference>
<sequence length="292" mass="31691">MTDYIVRATAAGSQIRAFAATTRELVETARQAHNTSPVATAALGRLLTGGAMMGVMMKGEEDILTIQVRGDGPIGGITVTADAKGNVKGYVNNPEVWLPANSRGKLDVGKAVGHGSLSVIKDMGLKEPYVGQTELQTGEIAEDLTYYFAASEQVPSSVGLGVLMEKNNTVKQAGGFLIQLMPFTDEAVIETLEKRLAEIPPVTTMLDEGLTPEQILEKLFEGMDMEINETMPARFFCNCSKERVSRALISVGRGELADMIHEGKEIEVNCHFCGKNYTFSVEELKELLRKSK</sequence>
<dbReference type="AlphaFoldDB" id="A0A9D1EQL1"/>
<evidence type="ECO:0000256" key="5">
    <source>
        <dbReference type="ARBA" id="ARBA00023284"/>
    </source>
</evidence>
<gene>
    <name evidence="6 7" type="primary">hslO</name>
    <name evidence="7" type="ORF">IAB44_02700</name>
</gene>
<comment type="function">
    <text evidence="6">Redox regulated molecular chaperone. Protects both thermally unfolding and oxidatively damaged proteins from irreversible aggregation. Plays an important role in the bacterial defense system toward oxidative stress.</text>
</comment>
<proteinExistence type="inferred from homology"/>
<evidence type="ECO:0000256" key="1">
    <source>
        <dbReference type="ARBA" id="ARBA00022490"/>
    </source>
</evidence>
<dbReference type="NCBIfam" id="NF001033">
    <property type="entry name" value="PRK00114.1"/>
    <property type="match status" value="1"/>
</dbReference>
<evidence type="ECO:0000256" key="2">
    <source>
        <dbReference type="ARBA" id="ARBA00022833"/>
    </source>
</evidence>
<keyword evidence="5 6" id="KW-0676">Redox-active center</keyword>
<dbReference type="PANTHER" id="PTHR30111">
    <property type="entry name" value="33 KDA CHAPERONIN"/>
    <property type="match status" value="1"/>
</dbReference>
<dbReference type="SUPFAM" id="SSF64397">
    <property type="entry name" value="Hsp33 domain"/>
    <property type="match status" value="1"/>
</dbReference>
<name>A0A9D1EQL1_9FIRM</name>
<dbReference type="GO" id="GO:0005737">
    <property type="term" value="C:cytoplasm"/>
    <property type="evidence" value="ECO:0007669"/>
    <property type="project" value="UniProtKB-SubCell"/>
</dbReference>
<dbReference type="CDD" id="cd00498">
    <property type="entry name" value="Hsp33"/>
    <property type="match status" value="1"/>
</dbReference>